<dbReference type="AlphaFoldDB" id="A0A7D5Z2P9"/>
<dbReference type="KEGG" id="mbrn:26242644"/>
<name>A0A7D5Z2P9_9HYPO</name>
<dbReference type="GeneID" id="26242644"/>
<dbReference type="EMBL" id="CP058934">
    <property type="protein sequence ID" value="QLI69623.1"/>
    <property type="molecule type" value="Genomic_DNA"/>
</dbReference>
<dbReference type="OrthoDB" id="4937413at2759"/>
<sequence>MSLQQNTMESERPGPSKNYIERLPSEIFGIIIETFYEMVAPKGRNKALIPLCSVSKNFLASAQRLLYRDPEVYSTIPSLRSGTKEMLWCIKRLRLIASGIIKNRQLANYVKVISLTIDRKTRHGPGFINKGDMQCLAPMLPDLQKLANETPGRRKLLPVEDGDNIMDAFLEALCALCPNAKRIYLIMPTVLRGFPRLLRLASDLDLLPRLILSLPEPEGEVAKFATWEFCKTKGSLHFTLKLQESALFLYRDIIQGAAVYDLVSLKIIAGEQTLPDDVEDFFSTFNTHKTIKELTLSWIPQHSGNPSLYPRSSYFSLEGLQNLQRLYIKSSILEAALMGAPSGSFARMLPKSLEALYICGDCEDWQLTALRDLARGKHLPNFYSVLVDEIVGSADLLKECCNEMASAGIGFNFTPKQLGQEESPIEGGA</sequence>
<protein>
    <submittedName>
        <fullName evidence="1">Uncharacterized protein</fullName>
    </submittedName>
</protein>
<reference evidence="1 2" key="1">
    <citation type="submission" date="2020-07" db="EMBL/GenBank/DDBJ databases">
        <title>Telomere length de novo assembly of all 7 chromosomes of the fungus, Metarhizium brunneum, using a novel assembly pipeline.</title>
        <authorList>
            <person name="Saud z."/>
            <person name="Kortsinoglou A."/>
            <person name="Kouvelis V.N."/>
            <person name="Butt T.M."/>
        </authorList>
    </citation>
    <scope>NUCLEOTIDE SEQUENCE [LARGE SCALE GENOMIC DNA]</scope>
    <source>
        <strain evidence="1 2">4556</strain>
    </source>
</reference>
<dbReference type="Proteomes" id="UP000510686">
    <property type="component" value="Chromosome 3"/>
</dbReference>
<evidence type="ECO:0000313" key="1">
    <source>
        <dbReference type="EMBL" id="QLI69623.1"/>
    </source>
</evidence>
<keyword evidence="2" id="KW-1185">Reference proteome</keyword>
<gene>
    <name evidence="1" type="ORF">G6M90_00g056400</name>
</gene>
<evidence type="ECO:0000313" key="2">
    <source>
        <dbReference type="Proteomes" id="UP000510686"/>
    </source>
</evidence>
<organism evidence="1 2">
    <name type="scientific">Metarhizium brunneum</name>
    <dbReference type="NCBI Taxonomy" id="500148"/>
    <lineage>
        <taxon>Eukaryota</taxon>
        <taxon>Fungi</taxon>
        <taxon>Dikarya</taxon>
        <taxon>Ascomycota</taxon>
        <taxon>Pezizomycotina</taxon>
        <taxon>Sordariomycetes</taxon>
        <taxon>Hypocreomycetidae</taxon>
        <taxon>Hypocreales</taxon>
        <taxon>Clavicipitaceae</taxon>
        <taxon>Metarhizium</taxon>
    </lineage>
</organism>
<proteinExistence type="predicted"/>
<accession>A0A7D5Z2P9</accession>
<dbReference type="RefSeq" id="XP_014544232.1">
    <property type="nucleotide sequence ID" value="XM_014688746.1"/>
</dbReference>